<dbReference type="PANTHER" id="PTHR43243:SF19">
    <property type="entry name" value="CATIONIC AMINO ACID TRANSPORTER C-TERMINAL DOMAIN-CONTAINING PROTEIN"/>
    <property type="match status" value="1"/>
</dbReference>
<evidence type="ECO:0000256" key="4">
    <source>
        <dbReference type="ARBA" id="ARBA00023136"/>
    </source>
</evidence>
<organism evidence="6 7">
    <name type="scientific">Danionella cerebrum</name>
    <dbReference type="NCBI Taxonomy" id="2873325"/>
    <lineage>
        <taxon>Eukaryota</taxon>
        <taxon>Metazoa</taxon>
        <taxon>Chordata</taxon>
        <taxon>Craniata</taxon>
        <taxon>Vertebrata</taxon>
        <taxon>Euteleostomi</taxon>
        <taxon>Actinopterygii</taxon>
        <taxon>Neopterygii</taxon>
        <taxon>Teleostei</taxon>
        <taxon>Ostariophysi</taxon>
        <taxon>Cypriniformes</taxon>
        <taxon>Danionidae</taxon>
        <taxon>Danioninae</taxon>
        <taxon>Danionella</taxon>
    </lineage>
</organism>
<dbReference type="GO" id="GO:0015189">
    <property type="term" value="F:L-lysine transmembrane transporter activity"/>
    <property type="evidence" value="ECO:0007669"/>
    <property type="project" value="TreeGrafter"/>
</dbReference>
<evidence type="ECO:0000313" key="6">
    <source>
        <dbReference type="EMBL" id="TRZ02997.1"/>
    </source>
</evidence>
<protein>
    <recommendedName>
        <fullName evidence="8">Amino acid permease/ SLC12A domain-containing protein</fullName>
    </recommendedName>
</protein>
<dbReference type="GO" id="GO:0061459">
    <property type="term" value="F:L-arginine transmembrane transporter activity"/>
    <property type="evidence" value="ECO:0007669"/>
    <property type="project" value="TreeGrafter"/>
</dbReference>
<accession>A0A553RLD7</accession>
<evidence type="ECO:0008006" key="8">
    <source>
        <dbReference type="Google" id="ProtNLM"/>
    </source>
</evidence>
<evidence type="ECO:0000256" key="1">
    <source>
        <dbReference type="ARBA" id="ARBA00004141"/>
    </source>
</evidence>
<dbReference type="OrthoDB" id="3900342at2759"/>
<sequence length="135" mass="14847">MFPMPRVLFAMARDGLMFKWLHRVSSRQSPVIATLTSGAVAALMALLFDLKALVDMMSIGTLFSYTLVAVCILILSCVVADLISADQQSFQIAEASGALECLECVCDFDRNNPHCLYHLEAATEPNQGFLYGEHQ</sequence>
<feature type="transmembrane region" description="Helical" evidence="5">
    <location>
        <begin position="63"/>
        <end position="83"/>
    </location>
</feature>
<dbReference type="GO" id="GO:0097638">
    <property type="term" value="P:L-arginine import across plasma membrane"/>
    <property type="evidence" value="ECO:0007669"/>
    <property type="project" value="TreeGrafter"/>
</dbReference>
<gene>
    <name evidence="6" type="ORF">DNTS_002094</name>
</gene>
<evidence type="ECO:0000256" key="3">
    <source>
        <dbReference type="ARBA" id="ARBA00022989"/>
    </source>
</evidence>
<dbReference type="Proteomes" id="UP000316079">
    <property type="component" value="Unassembled WGS sequence"/>
</dbReference>
<comment type="subcellular location">
    <subcellularLocation>
        <location evidence="1">Membrane</location>
        <topology evidence="1">Multi-pass membrane protein</topology>
    </subcellularLocation>
</comment>
<dbReference type="EMBL" id="SRMA01016845">
    <property type="protein sequence ID" value="TRZ02997.1"/>
    <property type="molecule type" value="Genomic_DNA"/>
</dbReference>
<proteinExistence type="predicted"/>
<keyword evidence="3 5" id="KW-1133">Transmembrane helix</keyword>
<evidence type="ECO:0000256" key="5">
    <source>
        <dbReference type="SAM" id="Phobius"/>
    </source>
</evidence>
<dbReference type="STRING" id="623744.A0A553RLD7"/>
<dbReference type="PANTHER" id="PTHR43243">
    <property type="entry name" value="INNER MEMBRANE TRANSPORTER YGJI-RELATED"/>
    <property type="match status" value="1"/>
</dbReference>
<dbReference type="Gene3D" id="1.20.1740.10">
    <property type="entry name" value="Amino acid/polyamine transporter I"/>
    <property type="match status" value="1"/>
</dbReference>
<dbReference type="Pfam" id="PF13520">
    <property type="entry name" value="AA_permease_2"/>
    <property type="match status" value="1"/>
</dbReference>
<dbReference type="GO" id="GO:0005886">
    <property type="term" value="C:plasma membrane"/>
    <property type="evidence" value="ECO:0007669"/>
    <property type="project" value="TreeGrafter"/>
</dbReference>
<evidence type="ECO:0000256" key="2">
    <source>
        <dbReference type="ARBA" id="ARBA00022692"/>
    </source>
</evidence>
<name>A0A553RLD7_9TELE</name>
<comment type="caution">
    <text evidence="6">The sequence shown here is derived from an EMBL/GenBank/DDBJ whole genome shotgun (WGS) entry which is preliminary data.</text>
</comment>
<keyword evidence="7" id="KW-1185">Reference proteome</keyword>
<dbReference type="InterPro" id="IPR002293">
    <property type="entry name" value="AA/rel_permease1"/>
</dbReference>
<evidence type="ECO:0000313" key="7">
    <source>
        <dbReference type="Proteomes" id="UP000316079"/>
    </source>
</evidence>
<keyword evidence="4 5" id="KW-0472">Membrane</keyword>
<dbReference type="GO" id="GO:0000064">
    <property type="term" value="F:L-ornithine transmembrane transporter activity"/>
    <property type="evidence" value="ECO:0007669"/>
    <property type="project" value="TreeGrafter"/>
</dbReference>
<dbReference type="AlphaFoldDB" id="A0A553RLD7"/>
<reference evidence="6 7" key="1">
    <citation type="journal article" date="2019" name="Sci. Data">
        <title>Hybrid genome assembly and annotation of Danionella translucida.</title>
        <authorList>
            <person name="Kadobianskyi M."/>
            <person name="Schulze L."/>
            <person name="Schuelke M."/>
            <person name="Judkewitz B."/>
        </authorList>
    </citation>
    <scope>NUCLEOTIDE SEQUENCE [LARGE SCALE GENOMIC DNA]</scope>
    <source>
        <strain evidence="6 7">Bolton</strain>
    </source>
</reference>
<keyword evidence="2 5" id="KW-0812">Transmembrane</keyword>